<dbReference type="AlphaFoldDB" id="A0A5C5UKS3"/>
<dbReference type="RefSeq" id="WP_146323908.1">
    <property type="nucleotide sequence ID" value="NZ_BAABLR010000005.1"/>
</dbReference>
<dbReference type="InterPro" id="IPR032716">
    <property type="entry name" value="ACC_epsilon"/>
</dbReference>
<dbReference type="EMBL" id="VOHM01000006">
    <property type="protein sequence ID" value="TWT26844.1"/>
    <property type="molecule type" value="Genomic_DNA"/>
</dbReference>
<dbReference type="Pfam" id="PF13822">
    <property type="entry name" value="ACC_epsilon"/>
    <property type="match status" value="1"/>
</dbReference>
<protein>
    <submittedName>
        <fullName evidence="1">Acyl-CoA carboxylase subunit epsilon</fullName>
    </submittedName>
</protein>
<organism evidence="1 2">
    <name type="scientific">Corynebacterium canis</name>
    <dbReference type="NCBI Taxonomy" id="679663"/>
    <lineage>
        <taxon>Bacteria</taxon>
        <taxon>Bacillati</taxon>
        <taxon>Actinomycetota</taxon>
        <taxon>Actinomycetes</taxon>
        <taxon>Mycobacteriales</taxon>
        <taxon>Corynebacteriaceae</taxon>
        <taxon>Corynebacterium</taxon>
    </lineage>
</organism>
<comment type="caution">
    <text evidence="1">The sequence shown here is derived from an EMBL/GenBank/DDBJ whole genome shotgun (WGS) entry which is preliminary data.</text>
</comment>
<reference evidence="1 2" key="1">
    <citation type="submission" date="2019-08" db="EMBL/GenBank/DDBJ databases">
        <authorList>
            <person name="Lei W."/>
        </authorList>
    </citation>
    <scope>NUCLEOTIDE SEQUENCE [LARGE SCALE GENOMIC DNA]</scope>
    <source>
        <strain evidence="1 2">CCUG 58627</strain>
    </source>
</reference>
<dbReference type="GO" id="GO:0004658">
    <property type="term" value="F:propionyl-CoA carboxylase activity"/>
    <property type="evidence" value="ECO:0007669"/>
    <property type="project" value="InterPro"/>
</dbReference>
<proteinExistence type="predicted"/>
<dbReference type="OrthoDB" id="4411387at2"/>
<evidence type="ECO:0000313" key="2">
    <source>
        <dbReference type="Proteomes" id="UP000320791"/>
    </source>
</evidence>
<gene>
    <name evidence="1" type="ORF">FRX94_04380</name>
</gene>
<evidence type="ECO:0000313" key="1">
    <source>
        <dbReference type="EMBL" id="TWT26844.1"/>
    </source>
</evidence>
<name>A0A5C5UKS3_9CORY</name>
<accession>A0A5C5UKS3</accession>
<dbReference type="Proteomes" id="UP000320791">
    <property type="component" value="Unassembled WGS sequence"/>
</dbReference>
<keyword evidence="2" id="KW-1185">Reference proteome</keyword>
<sequence>MSEDITTSEVKKPFLTIVNGNPDDTQVAALTALFATMASNAVAQEAERERNMWGSYDDRLRMHASYNPASFRNVSFY</sequence>
<dbReference type="GO" id="GO:0003989">
    <property type="term" value="F:acetyl-CoA carboxylase activity"/>
    <property type="evidence" value="ECO:0007669"/>
    <property type="project" value="InterPro"/>
</dbReference>